<feature type="region of interest" description="Disordered" evidence="1">
    <location>
        <begin position="1"/>
        <end position="23"/>
    </location>
</feature>
<organism evidence="2 3">
    <name type="scientific">Natronorubrum halalkaliphilum</name>
    <dbReference type="NCBI Taxonomy" id="2691917"/>
    <lineage>
        <taxon>Archaea</taxon>
        <taxon>Methanobacteriati</taxon>
        <taxon>Methanobacteriota</taxon>
        <taxon>Stenosarchaea group</taxon>
        <taxon>Halobacteria</taxon>
        <taxon>Halobacteriales</taxon>
        <taxon>Natrialbaceae</taxon>
        <taxon>Natronorubrum</taxon>
    </lineage>
</organism>
<proteinExistence type="predicted"/>
<reference evidence="2 3" key="1">
    <citation type="submission" date="2020-01" db="EMBL/GenBank/DDBJ databases">
        <title>Natronorubrum sp. JWXQ-INN 674 isolated from Inner Mongolia Autonomous Region of China.</title>
        <authorList>
            <person name="Xue Q."/>
        </authorList>
    </citation>
    <scope>NUCLEOTIDE SEQUENCE [LARGE SCALE GENOMIC DNA]</scope>
    <source>
        <strain evidence="2 3">JWXQ-INN-674</strain>
    </source>
</reference>
<evidence type="ECO:0000256" key="1">
    <source>
        <dbReference type="SAM" id="MobiDB-lite"/>
    </source>
</evidence>
<comment type="caution">
    <text evidence="2">The sequence shown here is derived from an EMBL/GenBank/DDBJ whole genome shotgun (WGS) entry which is preliminary data.</text>
</comment>
<sequence length="47" mass="5023">MSEAIGGHSHSHGHGHGQLEDVTVGIFPAQEGSEEIAFTEPLASRRR</sequence>
<dbReference type="RefSeq" id="WP_160065342.1">
    <property type="nucleotide sequence ID" value="NZ_WUYX01000030.1"/>
</dbReference>
<protein>
    <submittedName>
        <fullName evidence="2">Uncharacterized protein</fullName>
    </submittedName>
</protein>
<dbReference type="EMBL" id="WUYX01000030">
    <property type="protein sequence ID" value="MXV62518.1"/>
    <property type="molecule type" value="Genomic_DNA"/>
</dbReference>
<dbReference type="AlphaFoldDB" id="A0A6B0VM15"/>
<gene>
    <name evidence="2" type="ORF">GS429_10680</name>
</gene>
<evidence type="ECO:0000313" key="2">
    <source>
        <dbReference type="EMBL" id="MXV62518.1"/>
    </source>
</evidence>
<dbReference type="Proteomes" id="UP000434101">
    <property type="component" value="Unassembled WGS sequence"/>
</dbReference>
<keyword evidence="3" id="KW-1185">Reference proteome</keyword>
<name>A0A6B0VM15_9EURY</name>
<evidence type="ECO:0000313" key="3">
    <source>
        <dbReference type="Proteomes" id="UP000434101"/>
    </source>
</evidence>
<accession>A0A6B0VM15</accession>